<evidence type="ECO:0000313" key="3">
    <source>
        <dbReference type="Proteomes" id="UP000027064"/>
    </source>
</evidence>
<organism evidence="2 3">
    <name type="scientific">Flavobacterium seoulense</name>
    <dbReference type="NCBI Taxonomy" id="1492738"/>
    <lineage>
        <taxon>Bacteria</taxon>
        <taxon>Pseudomonadati</taxon>
        <taxon>Bacteroidota</taxon>
        <taxon>Flavobacteriia</taxon>
        <taxon>Flavobacteriales</taxon>
        <taxon>Flavobacteriaceae</taxon>
        <taxon>Flavobacterium</taxon>
    </lineage>
</organism>
<dbReference type="SUPFAM" id="SSF53448">
    <property type="entry name" value="Nucleotide-diphospho-sugar transferases"/>
    <property type="match status" value="1"/>
</dbReference>
<dbReference type="Pfam" id="PF04488">
    <property type="entry name" value="Gly_transf_sug"/>
    <property type="match status" value="1"/>
</dbReference>
<keyword evidence="1" id="KW-0808">Transferase</keyword>
<dbReference type="PANTHER" id="PTHR32385:SF15">
    <property type="entry name" value="INOSITOL PHOSPHOCERAMIDE MANNOSYLTRANSFERASE 1"/>
    <property type="match status" value="1"/>
</dbReference>
<proteinExistence type="predicted"/>
<comment type="caution">
    <text evidence="2">The sequence shown here is derived from an EMBL/GenBank/DDBJ whole genome shotgun (WGS) entry which is preliminary data.</text>
</comment>
<keyword evidence="3" id="KW-1185">Reference proteome</keyword>
<dbReference type="RefSeq" id="WP_035661840.1">
    <property type="nucleotide sequence ID" value="NZ_JNCA01000030.1"/>
</dbReference>
<name>A0A066WSN1_9FLAO</name>
<evidence type="ECO:0000256" key="1">
    <source>
        <dbReference type="ARBA" id="ARBA00022679"/>
    </source>
</evidence>
<dbReference type="PATRIC" id="fig|1492738.3.peg.2909"/>
<dbReference type="eggNOG" id="COG3774">
    <property type="taxonomic scope" value="Bacteria"/>
</dbReference>
<reference evidence="2 3" key="1">
    <citation type="submission" date="2014-05" db="EMBL/GenBank/DDBJ databases">
        <title>Genome Sequence of Flavobacterium sp. EM1321.</title>
        <authorList>
            <person name="Shin S.-K."/>
            <person name="Yi H."/>
        </authorList>
    </citation>
    <scope>NUCLEOTIDE SEQUENCE [LARGE SCALE GENOMIC DNA]</scope>
    <source>
        <strain evidence="2 3">EM1321</strain>
    </source>
</reference>
<dbReference type="PANTHER" id="PTHR32385">
    <property type="entry name" value="MANNOSYL PHOSPHORYLINOSITOL CERAMIDE SYNTHASE"/>
    <property type="match status" value="1"/>
</dbReference>
<dbReference type="OrthoDB" id="9802987at2"/>
<dbReference type="Gene3D" id="3.90.550.20">
    <property type="match status" value="1"/>
</dbReference>
<dbReference type="InterPro" id="IPR029044">
    <property type="entry name" value="Nucleotide-diphossugar_trans"/>
</dbReference>
<dbReference type="AlphaFoldDB" id="A0A066WSN1"/>
<dbReference type="Proteomes" id="UP000027064">
    <property type="component" value="Unassembled WGS sequence"/>
</dbReference>
<dbReference type="GO" id="GO:0016020">
    <property type="term" value="C:membrane"/>
    <property type="evidence" value="ECO:0007669"/>
    <property type="project" value="GOC"/>
</dbReference>
<dbReference type="InterPro" id="IPR007577">
    <property type="entry name" value="GlycoTrfase_DXD_sugar-bd_CS"/>
</dbReference>
<protein>
    <submittedName>
        <fullName evidence="2">Uncharacterized protein</fullName>
    </submittedName>
</protein>
<dbReference type="GO" id="GO:0000030">
    <property type="term" value="F:mannosyltransferase activity"/>
    <property type="evidence" value="ECO:0007669"/>
    <property type="project" value="TreeGrafter"/>
</dbReference>
<dbReference type="GO" id="GO:0051999">
    <property type="term" value="P:mannosyl-inositol phosphorylceramide biosynthetic process"/>
    <property type="evidence" value="ECO:0007669"/>
    <property type="project" value="TreeGrafter"/>
</dbReference>
<gene>
    <name evidence="2" type="ORF">FEM21_29220</name>
</gene>
<sequence>MIPKTIHYCWFGNKQKPKLIKACISSWKKYLTGYEILEWNERNVDLNNPFVLEALRLKKWAFVADFVRLKVLYENGGIYLDTDMMVIKKFDDLLLNNCFFGKEDDNFISAGIIGAVKHNEFIKRCLFKYENILINNKTDFNKITMPIIVTQTYKEFLEGRLLEDFKDIDVMIYPVSYFYPFPNKKKYDIKNYKNYIEHLTFAVHLWNASWVEYDEFDYLKNKQYLKAFLKLCKSIFLDNKMSFFYMKKISRHFIYSFKRR</sequence>
<dbReference type="STRING" id="1492738.FEM21_29220"/>
<evidence type="ECO:0000313" key="2">
    <source>
        <dbReference type="EMBL" id="KDN53984.1"/>
    </source>
</evidence>
<accession>A0A066WSN1</accession>
<dbReference type="InterPro" id="IPR051706">
    <property type="entry name" value="Glycosyltransferase_domain"/>
</dbReference>
<dbReference type="EMBL" id="JNCA01000030">
    <property type="protein sequence ID" value="KDN53984.1"/>
    <property type="molecule type" value="Genomic_DNA"/>
</dbReference>